<dbReference type="InterPro" id="IPR010221">
    <property type="entry name" value="VCBS_dom"/>
</dbReference>
<feature type="non-terminal residue" evidence="2">
    <location>
        <position position="438"/>
    </location>
</feature>
<comment type="caution">
    <text evidence="2">The sequence shown here is derived from an EMBL/GenBank/DDBJ whole genome shotgun (WGS) entry which is preliminary data.</text>
</comment>
<dbReference type="RefSeq" id="WP_261300040.1">
    <property type="nucleotide sequence ID" value="NZ_JAMTCD010000059.1"/>
</dbReference>
<dbReference type="EMBL" id="JAMTCD010000059">
    <property type="protein sequence ID" value="MCT7943758.1"/>
    <property type="molecule type" value="Genomic_DNA"/>
</dbReference>
<dbReference type="Gene3D" id="2.60.40.1200">
    <property type="match status" value="1"/>
</dbReference>
<sequence length="438" mass="46605">ALINGQSQASSNLDIFEDGATSRLTGQLTLTDVDSGENQFATISQLAGQYGYLSMDQQGNWSYTLDNSLATTNGLVAGQVVTESFTLTSPDGTASHTINVQIHGHDDTPSLSVNEGGAGKSLDLLGGLSSGTVSHMQFSTDGVHYTNQVPDGFMLASDGHTLQVDPAHNSYNHLANGIALKVDIKYELQQGAGSNVQTSQQQAQVVVTGTSDRPIIHSFNPHSQQNNGPVTGNLLQGATDVDDGAHLVLHDVQFQDPITHQYVTVQAGQTHNINGVGVIAISATGDYSFTPNSQFSGQVPNLIYRVTDTNGDYADNSQNNLTIHIDPYQAPIIIAPLAAPASDMHDVPHDYDSTIVIDDIDVSANIMAHQDAPNDPADIHHQNEDTTETSPMPLSDSPIDHYLQMVGLSHQDMVPAIESPTFDALPGTYASNNSNIDI</sequence>
<dbReference type="NCBIfam" id="TIGR01965">
    <property type="entry name" value="VCBS_repeat"/>
    <property type="match status" value="1"/>
</dbReference>
<feature type="non-terminal residue" evidence="2">
    <location>
        <position position="1"/>
    </location>
</feature>
<reference evidence="2" key="1">
    <citation type="journal article" date="2023" name="Int. J. Syst. Evol. Microbiol.">
        <title>&lt;i&gt;Shewanella septentrionalis&lt;/i&gt; sp. nov. and &lt;i&gt;Shewanella holmiensis&lt;/i&gt; sp. nov., isolated from Baltic Sea water and sediments.</title>
        <authorList>
            <person name="Martin-Rodriguez A.J."/>
            <person name="Thorell K."/>
            <person name="Joffre E."/>
            <person name="Jensie-Markopoulos S."/>
            <person name="Moore E.R.B."/>
            <person name="Sjoling A."/>
        </authorList>
    </citation>
    <scope>NUCLEOTIDE SEQUENCE</scope>
    <source>
        <strain evidence="2">SP1S2-7</strain>
    </source>
</reference>
<dbReference type="Gene3D" id="2.60.40.10">
    <property type="entry name" value="Immunoglobulins"/>
    <property type="match status" value="1"/>
</dbReference>
<protein>
    <submittedName>
        <fullName evidence="2">VCBS domain-containing protein</fullName>
    </submittedName>
</protein>
<proteinExistence type="predicted"/>
<feature type="region of interest" description="Disordered" evidence="1">
    <location>
        <begin position="370"/>
        <end position="393"/>
    </location>
</feature>
<dbReference type="AlphaFoldDB" id="A0A9X3AY47"/>
<accession>A0A9X3AY47</accession>
<dbReference type="InterPro" id="IPR013783">
    <property type="entry name" value="Ig-like_fold"/>
</dbReference>
<dbReference type="Proteomes" id="UP001155546">
    <property type="component" value="Unassembled WGS sequence"/>
</dbReference>
<evidence type="ECO:0000313" key="2">
    <source>
        <dbReference type="EMBL" id="MCT7943758.1"/>
    </source>
</evidence>
<evidence type="ECO:0000313" key="3">
    <source>
        <dbReference type="Proteomes" id="UP001155546"/>
    </source>
</evidence>
<keyword evidence="3" id="KW-1185">Reference proteome</keyword>
<gene>
    <name evidence="2" type="ORF">NE535_18580</name>
</gene>
<organism evidence="2 3">
    <name type="scientific">Shewanella holmiensis</name>
    <dbReference type="NCBI Taxonomy" id="2952222"/>
    <lineage>
        <taxon>Bacteria</taxon>
        <taxon>Pseudomonadati</taxon>
        <taxon>Pseudomonadota</taxon>
        <taxon>Gammaproteobacteria</taxon>
        <taxon>Alteromonadales</taxon>
        <taxon>Shewanellaceae</taxon>
        <taxon>Shewanella</taxon>
    </lineage>
</organism>
<name>A0A9X3AY47_9GAMM</name>
<evidence type="ECO:0000256" key="1">
    <source>
        <dbReference type="SAM" id="MobiDB-lite"/>
    </source>
</evidence>